<feature type="region of interest" description="Disordered" evidence="11">
    <location>
        <begin position="953"/>
        <end position="991"/>
    </location>
</feature>
<keyword evidence="6" id="KW-0413">Isomerase</keyword>
<evidence type="ECO:0000313" key="14">
    <source>
        <dbReference type="Proteomes" id="UP000515158"/>
    </source>
</evidence>
<comment type="catalytic activity">
    <reaction evidence="8">
        <text>Couples ATP hydrolysis with the unwinding of duplex DNA by translocating in the 3'-5' direction.</text>
        <dbReference type="EC" id="5.6.2.4"/>
    </reaction>
</comment>
<evidence type="ECO:0000256" key="1">
    <source>
        <dbReference type="ARBA" id="ARBA00010140"/>
    </source>
</evidence>
<gene>
    <name evidence="15" type="primary">LOC117645973</name>
</gene>
<feature type="region of interest" description="Disordered" evidence="11">
    <location>
        <begin position="1"/>
        <end position="45"/>
    </location>
</feature>
<dbReference type="EC" id="5.6.2.4" evidence="9"/>
<dbReference type="GO" id="GO:0003676">
    <property type="term" value="F:nucleic acid binding"/>
    <property type="evidence" value="ECO:0007669"/>
    <property type="project" value="InterPro"/>
</dbReference>
<dbReference type="SMART" id="SM00490">
    <property type="entry name" value="HELICc"/>
    <property type="match status" value="1"/>
</dbReference>
<keyword evidence="14" id="KW-1185">Reference proteome</keyword>
<dbReference type="InterPro" id="IPR014001">
    <property type="entry name" value="Helicase_ATP-bd"/>
</dbReference>
<dbReference type="Proteomes" id="UP000515158">
    <property type="component" value="Unplaced"/>
</dbReference>
<keyword evidence="7" id="KW-0469">Meiosis</keyword>
<evidence type="ECO:0000256" key="8">
    <source>
        <dbReference type="ARBA" id="ARBA00034617"/>
    </source>
</evidence>
<evidence type="ECO:0000256" key="2">
    <source>
        <dbReference type="ARBA" id="ARBA00022741"/>
    </source>
</evidence>
<dbReference type="InterPro" id="IPR004179">
    <property type="entry name" value="Sec63-dom"/>
</dbReference>
<feature type="region of interest" description="Disordered" evidence="11">
    <location>
        <begin position="1563"/>
        <end position="1714"/>
    </location>
</feature>
<dbReference type="SUPFAM" id="SSF52540">
    <property type="entry name" value="P-loop containing nucleoside triphosphate hydrolases"/>
    <property type="match status" value="2"/>
</dbReference>
<dbReference type="Pfam" id="PF02889">
    <property type="entry name" value="Sec63"/>
    <property type="match status" value="1"/>
</dbReference>
<dbReference type="OrthoDB" id="5575at2759"/>
<dbReference type="CDD" id="cd18795">
    <property type="entry name" value="SF2_C_Ski2"/>
    <property type="match status" value="1"/>
</dbReference>
<evidence type="ECO:0000256" key="4">
    <source>
        <dbReference type="ARBA" id="ARBA00022806"/>
    </source>
</evidence>
<dbReference type="FunFam" id="3.40.50.300:FF:001076">
    <property type="entry name" value="ATP-dependent DNA helicase MER3"/>
    <property type="match status" value="1"/>
</dbReference>
<evidence type="ECO:0000256" key="3">
    <source>
        <dbReference type="ARBA" id="ARBA00022801"/>
    </source>
</evidence>
<evidence type="ECO:0000256" key="6">
    <source>
        <dbReference type="ARBA" id="ARBA00023235"/>
    </source>
</evidence>
<evidence type="ECO:0000256" key="10">
    <source>
        <dbReference type="ARBA" id="ARBA00048988"/>
    </source>
</evidence>
<feature type="domain" description="Helicase ATP-binding" evidence="12">
    <location>
        <begin position="99"/>
        <end position="288"/>
    </location>
</feature>
<evidence type="ECO:0000256" key="7">
    <source>
        <dbReference type="ARBA" id="ARBA00023254"/>
    </source>
</evidence>
<feature type="region of interest" description="Disordered" evidence="11">
    <location>
        <begin position="1220"/>
        <end position="1260"/>
    </location>
</feature>
<protein>
    <recommendedName>
        <fullName evidence="9">DNA 3'-5' helicase</fullName>
        <ecNumber evidence="9">5.6.2.4</ecNumber>
    </recommendedName>
</protein>
<comment type="catalytic activity">
    <reaction evidence="10">
        <text>ATP + H2O = ADP + phosphate + H(+)</text>
        <dbReference type="Rhea" id="RHEA:13065"/>
        <dbReference type="ChEBI" id="CHEBI:15377"/>
        <dbReference type="ChEBI" id="CHEBI:15378"/>
        <dbReference type="ChEBI" id="CHEBI:30616"/>
        <dbReference type="ChEBI" id="CHEBI:43474"/>
        <dbReference type="ChEBI" id="CHEBI:456216"/>
        <dbReference type="EC" id="5.6.2.4"/>
    </reaction>
</comment>
<dbReference type="SMART" id="SM00487">
    <property type="entry name" value="DEXDc"/>
    <property type="match status" value="1"/>
</dbReference>
<dbReference type="SUPFAM" id="SSF46785">
    <property type="entry name" value="Winged helix' DNA-binding domain"/>
    <property type="match status" value="1"/>
</dbReference>
<feature type="region of interest" description="Disordered" evidence="11">
    <location>
        <begin position="1165"/>
        <end position="1187"/>
    </location>
</feature>
<accession>A0A6P8ZNJ3</accession>
<dbReference type="InterPro" id="IPR052247">
    <property type="entry name" value="Meiotic_Crossover_Helicase"/>
</dbReference>
<feature type="region of interest" description="Disordered" evidence="11">
    <location>
        <begin position="1731"/>
        <end position="1777"/>
    </location>
</feature>
<dbReference type="InterPro" id="IPR001650">
    <property type="entry name" value="Helicase_C-like"/>
</dbReference>
<dbReference type="SUPFAM" id="SSF158702">
    <property type="entry name" value="Sec63 N-terminal domain-like"/>
    <property type="match status" value="1"/>
</dbReference>
<reference evidence="15" key="1">
    <citation type="submission" date="2025-08" db="UniProtKB">
        <authorList>
            <consortium name="RefSeq"/>
        </authorList>
    </citation>
    <scope>IDENTIFICATION</scope>
    <source>
        <tissue evidence="15">Total insect</tissue>
    </source>
</reference>
<proteinExistence type="inferred from homology"/>
<dbReference type="GO" id="GO:0043138">
    <property type="term" value="F:3'-5' DNA helicase activity"/>
    <property type="evidence" value="ECO:0007669"/>
    <property type="project" value="UniProtKB-EC"/>
</dbReference>
<evidence type="ECO:0000313" key="15">
    <source>
        <dbReference type="RefSeq" id="XP_034242454.1"/>
    </source>
</evidence>
<feature type="compositionally biased region" description="Low complexity" evidence="11">
    <location>
        <begin position="2016"/>
        <end position="2047"/>
    </location>
</feature>
<dbReference type="PROSITE" id="PS51192">
    <property type="entry name" value="HELICASE_ATP_BIND_1"/>
    <property type="match status" value="1"/>
</dbReference>
<feature type="compositionally biased region" description="Polar residues" evidence="11">
    <location>
        <begin position="1969"/>
        <end position="1983"/>
    </location>
</feature>
<dbReference type="GO" id="GO:0007131">
    <property type="term" value="P:reciprocal meiotic recombination"/>
    <property type="evidence" value="ECO:0007669"/>
    <property type="project" value="UniProtKB-ARBA"/>
</dbReference>
<dbReference type="InterPro" id="IPR036390">
    <property type="entry name" value="WH_DNA-bd_sf"/>
</dbReference>
<dbReference type="InterPro" id="IPR011545">
    <property type="entry name" value="DEAD/DEAH_box_helicase_dom"/>
</dbReference>
<dbReference type="Gene3D" id="1.10.10.10">
    <property type="entry name" value="Winged helix-like DNA-binding domain superfamily/Winged helix DNA-binding domain"/>
    <property type="match status" value="1"/>
</dbReference>
<sequence length="2110" mass="229263">MNENEDSVNGPASEFPSSSQDSGPMSLDADDIPTHKEPPTNSYSFSCGHVSMNSSSVTNRPRPQFLENGLRSIQEIPERYRHVFGDYPCFNRIQSMVMDVVFYSSEPLVVTAPTGSGKTVLFELAIIHLLMSFESSSVQDDFKIVYMAPVKALCTEKLHDWARKFAKLNINCLEVTGDSEITDLDYLKKHQLILTTPEKWDSLTRRWRDHASLMKSVRLFLIDEVHILNDETRGPTLEAVVSRMKMLKFQQYSDNQSLPSLRFIAVSATIPNVEDLAQWLGSHHERSAKLFKIDEEMRPVKLTKIVKGYEQKGGSYMFDIHLSYKLKPIISQYSDGKPTLVFCSTRKSVLATAEVLAKMITFNFTENQKVELLQLSDQVVDKKVRESLMVGIGCHHAGLVMSDRNLLEKAFRDGLLPVLIATSTLAMGVNLPAHLVVVKSTQFYGSGGYQEYSDSQLLQMIGRAGRPQFDTTATAVIMTRASLQDHYSRLTAGTEPIQSSLHRHLVEHINAEVVLGTITDLPAAVDWIRSTFLFVRANRHPQQYGLAVDPGNAVKINAKLQDMMQVELNALARHKLVETNGMDVRETPAGRLMARYYIAFQTMKAFMEVQGTESLADLLAVVAKAAEFQDLQLRHDEKASLNALNSKKDGAPGLRFPIKGRIKDRDAKVNCLLQALLGGLHIVEPALQQEAGRVVRTAERLTKCLSEVVQLSGHYGALLSAMLLHKCVRCQLWETSALAARQLPRIGPVLAQLLVSAGKTSLALIASSNPRDLERIVNRLPPFGNELRDAAAGVPKLTVSLERHADNLGLQVDIGNLDVASRDPRHWVNVLVGDSENRVLVCDRFPCSKLFQGTYSNQIDVSVVTSRSVTAHVMSEMWIGIDAEQTVHLREPSPAPAARPQQPPKQRKTSFMDKMKEAASRMDDTPSYRLQANQVRGDYMSLSQRLEHFKKTPAKKLQHGVEDDDPDDPPCPATGAATLSSKPSQAAPRKPPVVVVTLDPWDEDSGDDVQDDVQVVPDESWTPKQEPVDAIEYSSYPNQPTIRNFFKPEPPASPSPPSCSTANFASAAADVKADAAPASRFDLDDSWDLDILVAVEGDTFVPCVKSVSESPEDSTPYPYRTDRENWAGCWDPDLSIGIDALLRSSDDEAAADDSVGVDDKKALLSSVEGDPPDIDWCGGRGEPGAPAPLDAPLPDSLVEMKIGSENNGWLEEPFDLSGLDIPEDLADTSKAHRASPLPQKEELEGDGPKAGSGVEKAGDTLEDWNRELEEWKKSELELDNLHKLAVAGPEDGTGVEKAGGDTLEDWNRELEAWKKSELELDNLHKLAVAGPEDGTGVEKAGGDTLEDWNRELEAWKKSELEIGSLENLASEPCWLGELDDAARDADPKAAGEGFHLLESGAGQDAADVSGKGGPYMQVHPVEMQVKSDDSAPHSGFGEGPQAHSTEIQVKSDDSAPHSGFGEGPQAHSTEIQVKSDDNAPHSGFGEGPQAHSTEIQVKSDDSASDIRLEEELQLCSTEIPRVKSDATHSTLGEDVQVHTTEIQVMSDEEGVPMEEVVPCPQAEECCQEESGQDAGPRPVASGECCQEESGQDGSPRPVASGECCQEESGKYAGPKPVASGERCQEESGQDASPRLPAPGERCQEESGQDADPRPPAAKETLEKADVSEPLPVKPTRGQVVGKESPRPERLDNTPLKEQAHGEEGLGRGVKEEHRVAKAKVLPFDVTVKRPRLFESESKAAKSSSPTSNHRKEIQLVVPDGPDAGNAPPLRPVPHRSQTLQAAVAAVRSSDSPLIKIRKQDPQSQGTVQLKDDTIAKLLADWSSRPQAKRVTTSAPSKLSKAMPLLAAGRQTPPPAAPMLHGVVHCGGARRTAAGTVTTAPAEDKQDDFLERILKEDCPRRLQGMLSNGKEVRPFNTERLRAAGVARAESCVFSKQLGKQLAQAVAPTIRPIMDTCRAPGEQAACRRGPSATSSDGQVATSATGTECDDAETARRPSPFAAPQEKSASGSPPRKKAAVAPAAQMPAVAASPSTNTDQPTPAAQGAQAPDWFDRLLSQPLTALVRRPTGLLGLRGTAKRKGDANAGSAVVFKKPTVPSVWQQMATQPQGSQP</sequence>
<feature type="region of interest" description="Disordered" evidence="11">
    <location>
        <begin position="1787"/>
        <end position="1806"/>
    </location>
</feature>
<feature type="domain" description="Helicase C-terminal" evidence="13">
    <location>
        <begin position="325"/>
        <end position="513"/>
    </location>
</feature>
<dbReference type="Gene3D" id="1.10.3380.10">
    <property type="entry name" value="Sec63 N-terminal domain-like domain"/>
    <property type="match status" value="1"/>
</dbReference>
<dbReference type="PANTHER" id="PTHR47835">
    <property type="entry name" value="HFM1, ATP DEPENDENT DNA HELICASE HOMOLOG"/>
    <property type="match status" value="1"/>
</dbReference>
<dbReference type="GO" id="GO:0005524">
    <property type="term" value="F:ATP binding"/>
    <property type="evidence" value="ECO:0007669"/>
    <property type="project" value="UniProtKB-KW"/>
</dbReference>
<comment type="similarity">
    <text evidence="1">Belongs to the helicase family. SKI2 subfamily.</text>
</comment>
<dbReference type="InterPro" id="IPR036388">
    <property type="entry name" value="WH-like_DNA-bd_sf"/>
</dbReference>
<keyword evidence="3" id="KW-0378">Hydrolase</keyword>
<name>A0A6P8ZNJ3_THRPL</name>
<dbReference type="Gene3D" id="3.40.50.300">
    <property type="entry name" value="P-loop containing nucleotide triphosphate hydrolases"/>
    <property type="match status" value="2"/>
</dbReference>
<feature type="region of interest" description="Disordered" evidence="11">
    <location>
        <begin position="1400"/>
        <end position="1504"/>
    </location>
</feature>
<dbReference type="GO" id="GO:0016787">
    <property type="term" value="F:hydrolase activity"/>
    <property type="evidence" value="ECO:0007669"/>
    <property type="project" value="UniProtKB-KW"/>
</dbReference>
<dbReference type="KEGG" id="tpal:117645973"/>
<dbReference type="InterPro" id="IPR057842">
    <property type="entry name" value="WH_MER3"/>
</dbReference>
<dbReference type="SMART" id="SM00973">
    <property type="entry name" value="Sec63"/>
    <property type="match status" value="1"/>
</dbReference>
<dbReference type="PANTHER" id="PTHR47835:SF3">
    <property type="entry name" value="HELICASE FOR MEIOSIS 1"/>
    <property type="match status" value="1"/>
</dbReference>
<dbReference type="PROSITE" id="PS51194">
    <property type="entry name" value="HELICASE_CTER"/>
    <property type="match status" value="1"/>
</dbReference>
<feature type="region of interest" description="Disordered" evidence="11">
    <location>
        <begin position="891"/>
        <end position="929"/>
    </location>
</feature>
<dbReference type="Pfam" id="PF00271">
    <property type="entry name" value="Helicase_C"/>
    <property type="match status" value="1"/>
</dbReference>
<dbReference type="RefSeq" id="XP_034242454.1">
    <property type="nucleotide sequence ID" value="XM_034386563.1"/>
</dbReference>
<organism evidence="15">
    <name type="scientific">Thrips palmi</name>
    <name type="common">Melon thrips</name>
    <dbReference type="NCBI Taxonomy" id="161013"/>
    <lineage>
        <taxon>Eukaryota</taxon>
        <taxon>Metazoa</taxon>
        <taxon>Ecdysozoa</taxon>
        <taxon>Arthropoda</taxon>
        <taxon>Hexapoda</taxon>
        <taxon>Insecta</taxon>
        <taxon>Pterygota</taxon>
        <taxon>Neoptera</taxon>
        <taxon>Paraneoptera</taxon>
        <taxon>Thysanoptera</taxon>
        <taxon>Terebrantia</taxon>
        <taxon>Thripoidea</taxon>
        <taxon>Thripidae</taxon>
        <taxon>Thrips</taxon>
    </lineage>
</organism>
<dbReference type="FunFam" id="1.10.10.10:FF:000012">
    <property type="entry name" value="U5 small nuclear ribonucleoprotein helicase"/>
    <property type="match status" value="1"/>
</dbReference>
<feature type="compositionally biased region" description="Basic and acidic residues" evidence="11">
    <location>
        <begin position="1697"/>
        <end position="1714"/>
    </location>
</feature>
<keyword evidence="4" id="KW-0347">Helicase</keyword>
<keyword evidence="5" id="KW-0067">ATP-binding</keyword>
<feature type="compositionally biased region" description="Basic and acidic residues" evidence="11">
    <location>
        <begin position="910"/>
        <end position="926"/>
    </location>
</feature>
<dbReference type="InParanoid" id="A0A6P8ZNJ3"/>
<keyword evidence="2" id="KW-0547">Nucleotide-binding</keyword>
<dbReference type="GeneID" id="117645973"/>
<evidence type="ECO:0000256" key="11">
    <source>
        <dbReference type="SAM" id="MobiDB-lite"/>
    </source>
</evidence>
<evidence type="ECO:0000259" key="12">
    <source>
        <dbReference type="PROSITE" id="PS51192"/>
    </source>
</evidence>
<evidence type="ECO:0000259" key="13">
    <source>
        <dbReference type="PROSITE" id="PS51194"/>
    </source>
</evidence>
<dbReference type="InterPro" id="IPR027417">
    <property type="entry name" value="P-loop_NTPase"/>
</dbReference>
<feature type="compositionally biased region" description="Pro residues" evidence="11">
    <location>
        <begin position="893"/>
        <end position="903"/>
    </location>
</feature>
<dbReference type="Pfam" id="PF00270">
    <property type="entry name" value="DEAD"/>
    <property type="match status" value="1"/>
</dbReference>
<evidence type="ECO:0000256" key="9">
    <source>
        <dbReference type="ARBA" id="ARBA00034808"/>
    </source>
</evidence>
<feature type="region of interest" description="Disordered" evidence="11">
    <location>
        <begin position="1959"/>
        <end position="2049"/>
    </location>
</feature>
<evidence type="ECO:0000256" key="5">
    <source>
        <dbReference type="ARBA" id="ARBA00022840"/>
    </source>
</evidence>
<dbReference type="Pfam" id="PF23445">
    <property type="entry name" value="WHD_SNRNP200"/>
    <property type="match status" value="1"/>
</dbReference>